<name>A0A1A9ZE64_GLOPL</name>
<dbReference type="EnsemblMetazoa" id="GPAI011871-RA">
    <property type="protein sequence ID" value="GPAI011871-PA"/>
    <property type="gene ID" value="GPAI011871"/>
</dbReference>
<protein>
    <submittedName>
        <fullName evidence="1">Uncharacterized protein</fullName>
    </submittedName>
</protein>
<accession>A0A1A9ZE64</accession>
<evidence type="ECO:0000313" key="1">
    <source>
        <dbReference type="EnsemblMetazoa" id="GPAI011871-PA"/>
    </source>
</evidence>
<dbReference type="VEuPathDB" id="VectorBase:GPAI011871"/>
<reference evidence="1" key="2">
    <citation type="submission" date="2020-05" db="UniProtKB">
        <authorList>
            <consortium name="EnsemblMetazoa"/>
        </authorList>
    </citation>
    <scope>IDENTIFICATION</scope>
    <source>
        <strain evidence="1">IAEA</strain>
    </source>
</reference>
<dbReference type="Proteomes" id="UP000092445">
    <property type="component" value="Unassembled WGS sequence"/>
</dbReference>
<reference evidence="2" key="1">
    <citation type="submission" date="2014-03" db="EMBL/GenBank/DDBJ databases">
        <authorList>
            <person name="Aksoy S."/>
            <person name="Warren W."/>
            <person name="Wilson R.K."/>
        </authorList>
    </citation>
    <scope>NUCLEOTIDE SEQUENCE [LARGE SCALE GENOMIC DNA]</scope>
    <source>
        <strain evidence="2">IAEA</strain>
    </source>
</reference>
<dbReference type="AlphaFoldDB" id="A0A1A9ZE64"/>
<proteinExistence type="predicted"/>
<evidence type="ECO:0000313" key="2">
    <source>
        <dbReference type="Proteomes" id="UP000092445"/>
    </source>
</evidence>
<keyword evidence="2" id="KW-1185">Reference proteome</keyword>
<sequence>MACTELKPIPLIEYSLANAHLPDPLANFKGFLNSRSKQKSFKSQFSAFPYNWVQDVNRINCDNVSQYSKAEDQSEGLQGFMAPRGFSSPDLHGMFDCNFAAKNLTHSE</sequence>
<organism evidence="1 2">
    <name type="scientific">Glossina pallidipes</name>
    <name type="common">Tsetse fly</name>
    <dbReference type="NCBI Taxonomy" id="7398"/>
    <lineage>
        <taxon>Eukaryota</taxon>
        <taxon>Metazoa</taxon>
        <taxon>Ecdysozoa</taxon>
        <taxon>Arthropoda</taxon>
        <taxon>Hexapoda</taxon>
        <taxon>Insecta</taxon>
        <taxon>Pterygota</taxon>
        <taxon>Neoptera</taxon>
        <taxon>Endopterygota</taxon>
        <taxon>Diptera</taxon>
        <taxon>Brachycera</taxon>
        <taxon>Muscomorpha</taxon>
        <taxon>Hippoboscoidea</taxon>
        <taxon>Glossinidae</taxon>
        <taxon>Glossina</taxon>
    </lineage>
</organism>